<name>A0A167N6M6_CALVF</name>
<dbReference type="InterPro" id="IPR006849">
    <property type="entry name" value="Elp1"/>
</dbReference>
<protein>
    <recommendedName>
        <fullName evidence="1">Elongator complex protein 1</fullName>
    </recommendedName>
</protein>
<dbReference type="UniPathway" id="UPA00988"/>
<dbReference type="GO" id="GO:0002926">
    <property type="term" value="P:tRNA wobble base 5-methoxycarbonylmethyl-2-thiouridinylation"/>
    <property type="evidence" value="ECO:0007669"/>
    <property type="project" value="TreeGrafter"/>
</dbReference>
<dbReference type="AlphaFoldDB" id="A0A167N6M6"/>
<feature type="domain" description="ELP1 first N-terminal beta-propeller" evidence="3">
    <location>
        <begin position="79"/>
        <end position="289"/>
    </location>
</feature>
<dbReference type="OrthoDB" id="40048at2759"/>
<dbReference type="SUPFAM" id="SSF82171">
    <property type="entry name" value="DPP6 N-terminal domain-like"/>
    <property type="match status" value="1"/>
</dbReference>
<organism evidence="4 5">
    <name type="scientific">Calocera viscosa (strain TUFC12733)</name>
    <dbReference type="NCBI Taxonomy" id="1330018"/>
    <lineage>
        <taxon>Eukaryota</taxon>
        <taxon>Fungi</taxon>
        <taxon>Dikarya</taxon>
        <taxon>Basidiomycota</taxon>
        <taxon>Agaricomycotina</taxon>
        <taxon>Dacrymycetes</taxon>
        <taxon>Dacrymycetales</taxon>
        <taxon>Dacrymycetaceae</taxon>
        <taxon>Calocera</taxon>
    </lineage>
</organism>
<feature type="compositionally biased region" description="Low complexity" evidence="2">
    <location>
        <begin position="139"/>
        <end position="153"/>
    </location>
</feature>
<dbReference type="InterPro" id="IPR056164">
    <property type="entry name" value="Beta-prop_ELP1_1st"/>
</dbReference>
<evidence type="ECO:0000313" key="5">
    <source>
        <dbReference type="Proteomes" id="UP000076738"/>
    </source>
</evidence>
<gene>
    <name evidence="4" type="ORF">CALVIDRAFT_563176</name>
</gene>
<dbReference type="STRING" id="1330018.A0A167N6M6"/>
<accession>A0A167N6M6</accession>
<dbReference type="Pfam" id="PF04762">
    <property type="entry name" value="Beta-prop_ELP1_1st"/>
    <property type="match status" value="1"/>
</dbReference>
<evidence type="ECO:0000256" key="1">
    <source>
        <dbReference type="ARBA" id="ARBA00029535"/>
    </source>
</evidence>
<dbReference type="Proteomes" id="UP000076738">
    <property type="component" value="Unassembled WGS sequence"/>
</dbReference>
<dbReference type="Gene3D" id="2.130.10.10">
    <property type="entry name" value="YVTN repeat-like/Quinoprotein amine dehydrogenase"/>
    <property type="match status" value="1"/>
</dbReference>
<evidence type="ECO:0000256" key="2">
    <source>
        <dbReference type="SAM" id="MobiDB-lite"/>
    </source>
</evidence>
<dbReference type="PANTHER" id="PTHR12747">
    <property type="entry name" value="ELONGATOR COMPLEX PROTEIN 1"/>
    <property type="match status" value="1"/>
</dbReference>
<evidence type="ECO:0000313" key="4">
    <source>
        <dbReference type="EMBL" id="KZO97398.1"/>
    </source>
</evidence>
<reference evidence="4 5" key="1">
    <citation type="journal article" date="2016" name="Mol. Biol. Evol.">
        <title>Comparative Genomics of Early-Diverging Mushroom-Forming Fungi Provides Insights into the Origins of Lignocellulose Decay Capabilities.</title>
        <authorList>
            <person name="Nagy L.G."/>
            <person name="Riley R."/>
            <person name="Tritt A."/>
            <person name="Adam C."/>
            <person name="Daum C."/>
            <person name="Floudas D."/>
            <person name="Sun H."/>
            <person name="Yadav J.S."/>
            <person name="Pangilinan J."/>
            <person name="Larsson K.H."/>
            <person name="Matsuura K."/>
            <person name="Barry K."/>
            <person name="Labutti K."/>
            <person name="Kuo R."/>
            <person name="Ohm R.A."/>
            <person name="Bhattacharya S.S."/>
            <person name="Shirouzu T."/>
            <person name="Yoshinaga Y."/>
            <person name="Martin F.M."/>
            <person name="Grigoriev I.V."/>
            <person name="Hibbett D.S."/>
        </authorList>
    </citation>
    <scope>NUCLEOTIDE SEQUENCE [LARGE SCALE GENOMIC DNA]</scope>
    <source>
        <strain evidence="4 5">TUFC12733</strain>
    </source>
</reference>
<sequence>MGTPHPIPRIDHYSGTLDLAHDLGSGHRLVAVENVFDGDEVQVEVWKVGANGQADDVPCGLLMAPAAPNSNTQVISLTVLAEQQFEVVGEVESGMLSAAWSPEEDLLVLVTGASELLQMTPMFDILSEAPLHAASPGEAQQVNAAQAAPPQAAGLSPDDDRLASISWRGDAQFFSVSSVDEGKRVIRVYSRTAALQKTSEPVPGLEHTLAWKPSGALIASTKRFGNFPPGLGPGRDGRHDVVFFERNGLRHREFTLRAEKGRYRVREMSWTSGSEVLAMWMTGMWEMWYRCGLRATITGTSNTRSTHTTPSERFTAIRWHPESSLRLTLTTATRILDRSLAWTTTRSTEPAPNDTGTVAVIDEPPVDLAFNVEKGRLAVLRHESVEVWDLQTKVEKGNLAQPVKAHDPRWNHRSILGRLCWRTTVWLCSDTNGTRSEMQF</sequence>
<dbReference type="InterPro" id="IPR015943">
    <property type="entry name" value="WD40/YVTN_repeat-like_dom_sf"/>
</dbReference>
<keyword evidence="5" id="KW-1185">Reference proteome</keyword>
<evidence type="ECO:0000259" key="3">
    <source>
        <dbReference type="Pfam" id="PF04762"/>
    </source>
</evidence>
<proteinExistence type="predicted"/>
<dbReference type="GO" id="GO:0033588">
    <property type="term" value="C:elongator holoenzyme complex"/>
    <property type="evidence" value="ECO:0007669"/>
    <property type="project" value="InterPro"/>
</dbReference>
<dbReference type="GO" id="GO:0005829">
    <property type="term" value="C:cytosol"/>
    <property type="evidence" value="ECO:0007669"/>
    <property type="project" value="TreeGrafter"/>
</dbReference>
<feature type="region of interest" description="Disordered" evidence="2">
    <location>
        <begin position="134"/>
        <end position="160"/>
    </location>
</feature>
<dbReference type="GO" id="GO:0000049">
    <property type="term" value="F:tRNA binding"/>
    <property type="evidence" value="ECO:0007669"/>
    <property type="project" value="TreeGrafter"/>
</dbReference>
<dbReference type="EMBL" id="KV417280">
    <property type="protein sequence ID" value="KZO97398.1"/>
    <property type="molecule type" value="Genomic_DNA"/>
</dbReference>
<dbReference type="PANTHER" id="PTHR12747:SF0">
    <property type="entry name" value="ELONGATOR COMPLEX PROTEIN 1"/>
    <property type="match status" value="1"/>
</dbReference>